<keyword evidence="5" id="KW-1185">Reference proteome</keyword>
<dbReference type="PRINTS" id="PR00678">
    <property type="entry name" value="PI3KINASEP85"/>
</dbReference>
<accession>A0AAY4D5U8</accession>
<gene>
    <name evidence="4" type="primary">pik3r3a</name>
</gene>
<dbReference type="GO" id="GO:0046854">
    <property type="term" value="P:phosphatidylinositol phosphate biosynthetic process"/>
    <property type="evidence" value="ECO:0007669"/>
    <property type="project" value="TreeGrafter"/>
</dbReference>
<dbReference type="GO" id="GO:0005942">
    <property type="term" value="C:phosphatidylinositol 3-kinase complex"/>
    <property type="evidence" value="ECO:0007669"/>
    <property type="project" value="TreeGrafter"/>
</dbReference>
<proteinExistence type="predicted"/>
<dbReference type="CDD" id="cd09942">
    <property type="entry name" value="SH2_nSH2_p85_like"/>
    <property type="match status" value="1"/>
</dbReference>
<keyword evidence="1 2" id="KW-0727">SH2 domain</keyword>
<evidence type="ECO:0000259" key="3">
    <source>
        <dbReference type="PROSITE" id="PS50001"/>
    </source>
</evidence>
<name>A0AAY4D5U8_9TELE</name>
<dbReference type="GO" id="GO:0046935">
    <property type="term" value="F:1-phosphatidylinositol-3-kinase regulator activity"/>
    <property type="evidence" value="ECO:0007669"/>
    <property type="project" value="TreeGrafter"/>
</dbReference>
<organism evidence="4 5">
    <name type="scientific">Denticeps clupeoides</name>
    <name type="common">denticle herring</name>
    <dbReference type="NCBI Taxonomy" id="299321"/>
    <lineage>
        <taxon>Eukaryota</taxon>
        <taxon>Metazoa</taxon>
        <taxon>Chordata</taxon>
        <taxon>Craniata</taxon>
        <taxon>Vertebrata</taxon>
        <taxon>Euteleostomi</taxon>
        <taxon>Actinopterygii</taxon>
        <taxon>Neopterygii</taxon>
        <taxon>Teleostei</taxon>
        <taxon>Clupei</taxon>
        <taxon>Clupeiformes</taxon>
        <taxon>Denticipitoidei</taxon>
        <taxon>Denticipitidae</taxon>
        <taxon>Denticeps</taxon>
    </lineage>
</organism>
<reference evidence="4" key="2">
    <citation type="submission" date="2025-08" db="UniProtKB">
        <authorList>
            <consortium name="Ensembl"/>
        </authorList>
    </citation>
    <scope>IDENTIFICATION</scope>
</reference>
<dbReference type="InterPro" id="IPR036860">
    <property type="entry name" value="SH2_dom_sf"/>
</dbReference>
<protein>
    <recommendedName>
        <fullName evidence="3">SH2 domain-containing protein</fullName>
    </recommendedName>
</protein>
<dbReference type="Pfam" id="PF00017">
    <property type="entry name" value="SH2"/>
    <property type="match status" value="2"/>
</dbReference>
<dbReference type="Gene3D" id="3.30.505.10">
    <property type="entry name" value="SH2 domain"/>
    <property type="match status" value="2"/>
</dbReference>
<dbReference type="PANTHER" id="PTHR10155">
    <property type="entry name" value="PHOSPHATIDYLINOSITOL 3-KINASE REGULATORY SUBUNIT"/>
    <property type="match status" value="1"/>
</dbReference>
<reference evidence="4" key="3">
    <citation type="submission" date="2025-09" db="UniProtKB">
        <authorList>
            <consortium name="Ensembl"/>
        </authorList>
    </citation>
    <scope>IDENTIFICATION</scope>
</reference>
<reference evidence="4 5" key="1">
    <citation type="submission" date="2020-06" db="EMBL/GenBank/DDBJ databases">
        <authorList>
            <consortium name="Wellcome Sanger Institute Data Sharing"/>
        </authorList>
    </citation>
    <scope>NUCLEOTIDE SEQUENCE [LARGE SCALE GENOMIC DNA]</scope>
</reference>
<evidence type="ECO:0000256" key="2">
    <source>
        <dbReference type="PROSITE-ProRule" id="PRU00191"/>
    </source>
</evidence>
<feature type="domain" description="SH2" evidence="3">
    <location>
        <begin position="46"/>
        <end position="141"/>
    </location>
</feature>
<dbReference type="InterPro" id="IPR035022">
    <property type="entry name" value="PI3kinase_P85_nSH2"/>
</dbReference>
<dbReference type="FunFam" id="3.30.505.10:FF:000006">
    <property type="entry name" value="Phosphatidylinositol 3-kinase regulatory subunit alpha"/>
    <property type="match status" value="1"/>
</dbReference>
<dbReference type="FunFam" id="3.30.505.10:FF:000014">
    <property type="entry name" value="Phosphatidylinositol 3-kinase regulatory subunit alpha"/>
    <property type="match status" value="1"/>
</dbReference>
<dbReference type="GO" id="GO:0008286">
    <property type="term" value="P:insulin receptor signaling pathway"/>
    <property type="evidence" value="ECO:0007669"/>
    <property type="project" value="TreeGrafter"/>
</dbReference>
<dbReference type="AlphaFoldDB" id="A0AAY4D5U8"/>
<feature type="domain" description="SH2" evidence="3">
    <location>
        <begin position="269"/>
        <end position="363"/>
    </location>
</feature>
<dbReference type="InterPro" id="IPR000980">
    <property type="entry name" value="SH2"/>
</dbReference>
<dbReference type="Proteomes" id="UP000694580">
    <property type="component" value="Chromosome 4"/>
</dbReference>
<dbReference type="SUPFAM" id="SSF55550">
    <property type="entry name" value="SH2 domain"/>
    <property type="match status" value="2"/>
</dbReference>
<dbReference type="PROSITE" id="PS50001">
    <property type="entry name" value="SH2"/>
    <property type="match status" value="2"/>
</dbReference>
<sequence length="372" mass="42402">MPEDLLFYIDMDQKRPTGTCPMHGDCDDYVADYIRGTGDSLQDAEWYWGDVSREAVSEMLQDSPDGTFLVRDASSRIKGEYTLTLRKNGDNKLIKIHYQNGKYGFSEPFTFSSVVDLIKHFQHHSLAQYNAALDVALAHPVSRVCQVSNFEQLLLLRHHVTFFPLKGNFRVLFVTYLYVLICDLLLRISTMCQKLKSQQHKFLDDKLYLETNNPAIPEKFSKETGLETHVKQLRKILNPCQIVCKAVFIGACVTGMSHSPHFVMEEASWFVGDLSRVEAEELLAGKPDGAFLIRHSSKKGCYACSVVLQNQVKHCIIYCTPRGYGFAEPYNLYRSLKDLVAHYHQTSLVQHNQALDVRLAYPVHMDVPCPHS</sequence>
<evidence type="ECO:0000256" key="1">
    <source>
        <dbReference type="ARBA" id="ARBA00022999"/>
    </source>
</evidence>
<evidence type="ECO:0000313" key="5">
    <source>
        <dbReference type="Proteomes" id="UP000694580"/>
    </source>
</evidence>
<dbReference type="GeneTree" id="ENSGT00940000156259"/>
<dbReference type="SMART" id="SM00252">
    <property type="entry name" value="SH2"/>
    <property type="match status" value="2"/>
</dbReference>
<dbReference type="PRINTS" id="PR00401">
    <property type="entry name" value="SH2DOMAIN"/>
</dbReference>
<dbReference type="Ensembl" id="ENSDCDT00010050795.1">
    <property type="protein sequence ID" value="ENSDCDP00010040877.1"/>
    <property type="gene ID" value="ENSDCDG00010026036.1"/>
</dbReference>
<evidence type="ECO:0000313" key="4">
    <source>
        <dbReference type="Ensembl" id="ENSDCDP00010040877.1"/>
    </source>
</evidence>
<dbReference type="PANTHER" id="PTHR10155:SF10">
    <property type="entry name" value="PI3K21B, ISOFORM B"/>
    <property type="match status" value="1"/>
</dbReference>